<accession>A0A0N4Z054</accession>
<reference evidence="2" key="1">
    <citation type="submission" date="2017-02" db="UniProtKB">
        <authorList>
            <consortium name="WormBaseParasite"/>
        </authorList>
    </citation>
    <scope>IDENTIFICATION</scope>
</reference>
<evidence type="ECO:0000313" key="2">
    <source>
        <dbReference type="WBParaSite" id="PTRK_0000008700.1"/>
    </source>
</evidence>
<dbReference type="Proteomes" id="UP000038045">
    <property type="component" value="Unplaced"/>
</dbReference>
<organism evidence="1 2">
    <name type="scientific">Parastrongyloides trichosuri</name>
    <name type="common">Possum-specific nematode worm</name>
    <dbReference type="NCBI Taxonomy" id="131310"/>
    <lineage>
        <taxon>Eukaryota</taxon>
        <taxon>Metazoa</taxon>
        <taxon>Ecdysozoa</taxon>
        <taxon>Nematoda</taxon>
        <taxon>Chromadorea</taxon>
        <taxon>Rhabditida</taxon>
        <taxon>Tylenchina</taxon>
        <taxon>Panagrolaimomorpha</taxon>
        <taxon>Strongyloidoidea</taxon>
        <taxon>Strongyloididae</taxon>
        <taxon>Parastrongyloides</taxon>
    </lineage>
</organism>
<evidence type="ECO:0000313" key="1">
    <source>
        <dbReference type="Proteomes" id="UP000038045"/>
    </source>
</evidence>
<name>A0A0N4Z054_PARTI</name>
<keyword evidence="1" id="KW-1185">Reference proteome</keyword>
<sequence>MSDQSKKCTKKIDSSETVKAPDMISHTVEIEMKPADKNKILNFISHLFSALNISSSSFYKIEKSQDCISIKTSKDKNSVESETKMVIVDNKKKDIKENNGYPGLFSRKGSTIFMSQQTKIIQIEKNRDIFCMYNEREFYSIIGLPKVEFLSWTKIEATKMLNYIEKNNTNNTLLEFPKEISVLLNNGTFMEKVDNNDLGFYLKKIFTCVIYFYSMKFSRFICNTEFRRDILRIHTFIKYNLYEYTKKAEIVKKEYGASLNNNKEVNQLLIKKEKKRKDNIRNDNVSLQRYLDLPDSVFKNLFHLNEETVVRTILRNLNISANN</sequence>
<proteinExistence type="predicted"/>
<protein>
    <submittedName>
        <fullName evidence="2">CDT1 domain-containing protein</fullName>
    </submittedName>
</protein>
<dbReference type="WBParaSite" id="PTRK_0000008700.1">
    <property type="protein sequence ID" value="PTRK_0000008700.1"/>
    <property type="gene ID" value="PTRK_0000008700"/>
</dbReference>
<dbReference type="AlphaFoldDB" id="A0A0N4Z054"/>